<organism evidence="1 2">
    <name type="scientific">Acinetobacter pragensis</name>
    <dbReference type="NCBI Taxonomy" id="1806892"/>
    <lineage>
        <taxon>Bacteria</taxon>
        <taxon>Pseudomonadati</taxon>
        <taxon>Pseudomonadota</taxon>
        <taxon>Gammaproteobacteria</taxon>
        <taxon>Moraxellales</taxon>
        <taxon>Moraxellaceae</taxon>
        <taxon>Acinetobacter</taxon>
    </lineage>
</organism>
<sequence length="279" mass="31596">MKKLLVLFIVLIVLWIAKISFDLYQLNAGQGALLQQQNALEQRNASLNDQLAALSRQLSKAQPDGALSHADAVALEQPVLAMQPTVFIAQQLDLVEFALKQQQYSLALEKLNQLNQNVNSYPLAPALQGSLHQAIEKDRQMVMQLINTHAEQQNKMKTVLDALDREIGKEIENQYQHAEPKIEKSFWRRWINIESVQQPNAALMSRSIILKEVQLRLLLAQQLLQKGQYIAFQQELTLVIQILKQLPDTKTQSFIQRLNSLKKIPANTVPGLNTRALLG</sequence>
<evidence type="ECO:0000313" key="2">
    <source>
        <dbReference type="Proteomes" id="UP000076276"/>
    </source>
</evidence>
<dbReference type="OrthoDB" id="6713263at2"/>
<dbReference type="AlphaFoldDB" id="A0A151Y5W3"/>
<accession>A0A151Y5W3</accession>
<protein>
    <submittedName>
        <fullName evidence="1">Uncharacterized protein</fullName>
    </submittedName>
</protein>
<dbReference type="Proteomes" id="UP000076276">
    <property type="component" value="Unassembled WGS sequence"/>
</dbReference>
<comment type="caution">
    <text evidence="1">The sequence shown here is derived from an EMBL/GenBank/DDBJ whole genome shotgun (WGS) entry which is preliminary data.</text>
</comment>
<name>A0A151Y5W3_9GAMM</name>
<dbReference type="EMBL" id="LUAW01000006">
    <property type="protein sequence ID" value="KYQ73379.1"/>
    <property type="molecule type" value="Genomic_DNA"/>
</dbReference>
<gene>
    <name evidence="1" type="ORF">AZH43_05920</name>
</gene>
<reference evidence="1 2" key="1">
    <citation type="submission" date="2016-03" db="EMBL/GenBank/DDBJ databases">
        <title>Acinetobacter genomospecies 28 strain ANC 4149.</title>
        <authorList>
            <person name="Radolfova-Krizova L."/>
            <person name="Nemec A."/>
        </authorList>
    </citation>
    <scope>NUCLEOTIDE SEQUENCE [LARGE SCALE GENOMIC DNA]</scope>
    <source>
        <strain evidence="1 2">ANC 4149</strain>
    </source>
</reference>
<dbReference type="STRING" id="1806892.AZH43_05920"/>
<proteinExistence type="predicted"/>
<keyword evidence="2" id="KW-1185">Reference proteome</keyword>
<evidence type="ECO:0000313" key="1">
    <source>
        <dbReference type="EMBL" id="KYQ73379.1"/>
    </source>
</evidence>
<dbReference type="RefSeq" id="WP_067665990.1">
    <property type="nucleotide sequence ID" value="NZ_CBCSIK010000003.1"/>
</dbReference>